<keyword evidence="1" id="KW-1133">Transmembrane helix</keyword>
<dbReference type="OrthoDB" id="9771237at2"/>
<feature type="transmembrane region" description="Helical" evidence="1">
    <location>
        <begin position="81"/>
        <end position="101"/>
    </location>
</feature>
<keyword evidence="1" id="KW-0812">Transmembrane</keyword>
<name>A0A2S7EYD8_9XANT</name>
<dbReference type="InterPro" id="IPR032623">
    <property type="entry name" value="FecR_N"/>
</dbReference>
<dbReference type="EMBL" id="MDEG01000005">
    <property type="protein sequence ID" value="PPU98153.1"/>
    <property type="molecule type" value="Genomic_DNA"/>
</dbReference>
<keyword evidence="1" id="KW-0472">Membrane</keyword>
<accession>A0A2S7EYD8</accession>
<feature type="domain" description="FecR N-terminal" evidence="3">
    <location>
        <begin position="9"/>
        <end position="49"/>
    </location>
</feature>
<dbReference type="Proteomes" id="UP000238261">
    <property type="component" value="Unassembled WGS sequence"/>
</dbReference>
<dbReference type="InterPro" id="IPR012373">
    <property type="entry name" value="Ferrdict_sens_TM"/>
</dbReference>
<organism evidence="4 5">
    <name type="scientific">Xanthomonas hyacinthi</name>
    <dbReference type="NCBI Taxonomy" id="56455"/>
    <lineage>
        <taxon>Bacteria</taxon>
        <taxon>Pseudomonadati</taxon>
        <taxon>Pseudomonadota</taxon>
        <taxon>Gammaproteobacteria</taxon>
        <taxon>Lysobacterales</taxon>
        <taxon>Lysobacteraceae</taxon>
        <taxon>Xanthomonas</taxon>
    </lineage>
</organism>
<dbReference type="RefSeq" id="WP_046978673.1">
    <property type="nucleotide sequence ID" value="NZ_CP043476.1"/>
</dbReference>
<dbReference type="Gene3D" id="2.60.120.1440">
    <property type="match status" value="1"/>
</dbReference>
<dbReference type="PANTHER" id="PTHR30273">
    <property type="entry name" value="PERIPLASMIC SIGNAL SENSOR AND SIGMA FACTOR ACTIVATOR FECR-RELATED"/>
    <property type="match status" value="1"/>
</dbReference>
<evidence type="ECO:0000259" key="2">
    <source>
        <dbReference type="Pfam" id="PF04773"/>
    </source>
</evidence>
<comment type="caution">
    <text evidence="4">The sequence shown here is derived from an EMBL/GenBank/DDBJ whole genome shotgun (WGS) entry which is preliminary data.</text>
</comment>
<gene>
    <name evidence="4" type="ORF">XhyaCFBP1156_08050</name>
</gene>
<dbReference type="Pfam" id="PF16220">
    <property type="entry name" value="DUF4880"/>
    <property type="match status" value="1"/>
</dbReference>
<evidence type="ECO:0000259" key="3">
    <source>
        <dbReference type="Pfam" id="PF16220"/>
    </source>
</evidence>
<proteinExistence type="predicted"/>
<keyword evidence="5" id="KW-1185">Reference proteome</keyword>
<sequence length="320" mass="34235">MSGERSAAAAARWCLLLAAGAPAPAQRQALQRWLQEDPAHPRLLQRAQRIWDMTGAAAAHPQVQALRRAARADAQRARRPAAAWVAVAGLALAAVGSWWMLAPTVYRTGLAQQRQVVLDDGSEVALDADSRVEVRYSGRLRELRLRRGRAAFTVAKQRERPFVVAAGASRVVATGTAFSVERVSDQVRVVLYEGSVRIESQDRSAAAAAPAPQRLAAGQAWTSAAPGTTKPHVVRVDPAQEQAWRSGLLLFDDEPLATAVAQVNRYSPVQLQLGDRGAGQLRVSGLFKAGDSAAFVSGVTAVLPLRARTDDAGAIVLEPR</sequence>
<dbReference type="PIRSF" id="PIRSF018266">
    <property type="entry name" value="FecR"/>
    <property type="match status" value="1"/>
</dbReference>
<dbReference type="AlphaFoldDB" id="A0A2S7EYD8"/>
<dbReference type="GO" id="GO:0016989">
    <property type="term" value="F:sigma factor antagonist activity"/>
    <property type="evidence" value="ECO:0007669"/>
    <property type="project" value="TreeGrafter"/>
</dbReference>
<dbReference type="Pfam" id="PF04773">
    <property type="entry name" value="FecR"/>
    <property type="match status" value="1"/>
</dbReference>
<feature type="domain" description="FecR protein" evidence="2">
    <location>
        <begin position="105"/>
        <end position="197"/>
    </location>
</feature>
<evidence type="ECO:0000313" key="5">
    <source>
        <dbReference type="Proteomes" id="UP000238261"/>
    </source>
</evidence>
<evidence type="ECO:0000313" key="4">
    <source>
        <dbReference type="EMBL" id="PPU98153.1"/>
    </source>
</evidence>
<reference evidence="5" key="1">
    <citation type="submission" date="2016-08" db="EMBL/GenBank/DDBJ databases">
        <authorList>
            <person name="Merda D."/>
            <person name="Briand M."/>
            <person name="Taghouti G."/>
            <person name="Carrere S."/>
            <person name="Gouzy J."/>
            <person name="Portier P."/>
            <person name="Jacques M.-A."/>
            <person name="Fischer-Le Saux M."/>
        </authorList>
    </citation>
    <scope>NUCLEOTIDE SEQUENCE [LARGE SCALE GENOMIC DNA]</scope>
    <source>
        <strain evidence="5">CFBP1156</strain>
    </source>
</reference>
<protein>
    <recommendedName>
        <fullName evidence="6">FecR protein domain-containing protein</fullName>
    </recommendedName>
</protein>
<evidence type="ECO:0000256" key="1">
    <source>
        <dbReference type="SAM" id="Phobius"/>
    </source>
</evidence>
<evidence type="ECO:0008006" key="6">
    <source>
        <dbReference type="Google" id="ProtNLM"/>
    </source>
</evidence>
<dbReference type="PANTHER" id="PTHR30273:SF2">
    <property type="entry name" value="PROTEIN FECR"/>
    <property type="match status" value="1"/>
</dbReference>
<dbReference type="InterPro" id="IPR006860">
    <property type="entry name" value="FecR"/>
</dbReference>